<gene>
    <name evidence="2" type="ORF">NEZAVI_LOCUS7301</name>
</gene>
<evidence type="ECO:0000313" key="2">
    <source>
        <dbReference type="EMBL" id="CAH1397483.1"/>
    </source>
</evidence>
<proteinExistence type="predicted"/>
<protein>
    <submittedName>
        <fullName evidence="2">Uncharacterized protein</fullName>
    </submittedName>
</protein>
<reference evidence="2" key="1">
    <citation type="submission" date="2022-01" db="EMBL/GenBank/DDBJ databases">
        <authorList>
            <person name="King R."/>
        </authorList>
    </citation>
    <scope>NUCLEOTIDE SEQUENCE</scope>
</reference>
<feature type="region of interest" description="Disordered" evidence="1">
    <location>
        <begin position="87"/>
        <end position="135"/>
    </location>
</feature>
<dbReference type="EMBL" id="OV725079">
    <property type="protein sequence ID" value="CAH1397483.1"/>
    <property type="molecule type" value="Genomic_DNA"/>
</dbReference>
<sequence>MAEEGHGKKCDDPGGYNCRRNEYIPSPTVIHLCIEYIMPRYITHTNVFALRLSSRELPPFRPIFGSAYEDYLSKTLAERTGIPLRGLEPRARQAGGTNMRALQLTDNKQQHNNNNNTTNREDKGANSTARRLLAD</sequence>
<evidence type="ECO:0000313" key="3">
    <source>
        <dbReference type="Proteomes" id="UP001152798"/>
    </source>
</evidence>
<organism evidence="2 3">
    <name type="scientific">Nezara viridula</name>
    <name type="common">Southern green stink bug</name>
    <name type="synonym">Cimex viridulus</name>
    <dbReference type="NCBI Taxonomy" id="85310"/>
    <lineage>
        <taxon>Eukaryota</taxon>
        <taxon>Metazoa</taxon>
        <taxon>Ecdysozoa</taxon>
        <taxon>Arthropoda</taxon>
        <taxon>Hexapoda</taxon>
        <taxon>Insecta</taxon>
        <taxon>Pterygota</taxon>
        <taxon>Neoptera</taxon>
        <taxon>Paraneoptera</taxon>
        <taxon>Hemiptera</taxon>
        <taxon>Heteroptera</taxon>
        <taxon>Panheteroptera</taxon>
        <taxon>Pentatomomorpha</taxon>
        <taxon>Pentatomoidea</taxon>
        <taxon>Pentatomidae</taxon>
        <taxon>Pentatominae</taxon>
        <taxon>Nezara</taxon>
    </lineage>
</organism>
<keyword evidence="3" id="KW-1185">Reference proteome</keyword>
<dbReference type="Proteomes" id="UP001152798">
    <property type="component" value="Chromosome 3"/>
</dbReference>
<accession>A0A9P0H8F4</accession>
<evidence type="ECO:0000256" key="1">
    <source>
        <dbReference type="SAM" id="MobiDB-lite"/>
    </source>
</evidence>
<dbReference type="AlphaFoldDB" id="A0A9P0H8F4"/>
<name>A0A9P0H8F4_NEZVI</name>